<keyword evidence="2" id="KW-1185">Reference proteome</keyword>
<dbReference type="InParanoid" id="A0A316YK67"/>
<name>A0A316YK67_9BASI</name>
<dbReference type="PANTHER" id="PTHR35204">
    <property type="entry name" value="YALI0A21131P"/>
    <property type="match status" value="1"/>
</dbReference>
<dbReference type="PANTHER" id="PTHR35204:SF1">
    <property type="entry name" value="ENTEROTOXIN"/>
    <property type="match status" value="1"/>
</dbReference>
<dbReference type="STRING" id="215250.A0A316YK67"/>
<accession>A0A316YK67</accession>
<gene>
    <name evidence="1" type="ORF">FA10DRAFT_302405</name>
</gene>
<dbReference type="AlphaFoldDB" id="A0A316YK67"/>
<dbReference type="OrthoDB" id="10261782at2759"/>
<dbReference type="InterPro" id="IPR038921">
    <property type="entry name" value="YOR389W-like"/>
</dbReference>
<dbReference type="GeneID" id="37047028"/>
<dbReference type="RefSeq" id="XP_025376216.1">
    <property type="nucleotide sequence ID" value="XM_025525112.1"/>
</dbReference>
<protein>
    <submittedName>
        <fullName evidence="1">Uncharacterized protein</fullName>
    </submittedName>
</protein>
<dbReference type="EMBL" id="KZ819637">
    <property type="protein sequence ID" value="PWN89018.1"/>
    <property type="molecule type" value="Genomic_DNA"/>
</dbReference>
<proteinExistence type="predicted"/>
<evidence type="ECO:0000313" key="1">
    <source>
        <dbReference type="EMBL" id="PWN89018.1"/>
    </source>
</evidence>
<organism evidence="1 2">
    <name type="scientific">Acaromyces ingoldii</name>
    <dbReference type="NCBI Taxonomy" id="215250"/>
    <lineage>
        <taxon>Eukaryota</taxon>
        <taxon>Fungi</taxon>
        <taxon>Dikarya</taxon>
        <taxon>Basidiomycota</taxon>
        <taxon>Ustilaginomycotina</taxon>
        <taxon>Exobasidiomycetes</taxon>
        <taxon>Exobasidiales</taxon>
        <taxon>Cryptobasidiaceae</taxon>
        <taxon>Acaromyces</taxon>
    </lineage>
</organism>
<dbReference type="Proteomes" id="UP000245768">
    <property type="component" value="Unassembled WGS sequence"/>
</dbReference>
<sequence length="507" mass="57963">MRPGQTFFRFCAIAGLCNFYHAEPPQAVVQQPLDHRYSPQLFNALHAAGRLFASTMDHNGLTVFMASVPRGTLFYHGTNQSEAVTTGIEYLAFEPELSRLFANGCKRPSLFQEAMRSPAEVRSGKPSDDLPCLRNPGYFHTYRPTRDLSLLYLDGQAAAKTTAGAMDMQYRLFVGSIDYEMDESEQTRRICRTFKERGWDLDGVLRMEMEFEIILCDFGLMRLEHVVEIPPLQTTAVLSDRRKEEEAKQMMGFNLVTSANARFNGFERGKLDIDFENIVSAFAHDEYDLYPNGSDLPRFTAPTEGDVERFRQDIDAAVERRRYRVAEEGALPYVDWQAITDRIVSRYAPRLTYLSSDEFKSNAKRLRKHAELIISYLDPTSSRGHFMKRCMHQDMPLLANYVADSAAPRAILDVARLICATLLDVATDQKLSLKQIRSRLKTLKSRLGWREWDICKGCQDDEICSTVAWPFGARGEEKRPTCRKVADILQRGYWDDTALPGRRGFRD</sequence>
<evidence type="ECO:0000313" key="2">
    <source>
        <dbReference type="Proteomes" id="UP000245768"/>
    </source>
</evidence>
<reference evidence="1 2" key="1">
    <citation type="journal article" date="2018" name="Mol. Biol. Evol.">
        <title>Broad Genomic Sampling Reveals a Smut Pathogenic Ancestry of the Fungal Clade Ustilaginomycotina.</title>
        <authorList>
            <person name="Kijpornyongpan T."/>
            <person name="Mondo S.J."/>
            <person name="Barry K."/>
            <person name="Sandor L."/>
            <person name="Lee J."/>
            <person name="Lipzen A."/>
            <person name="Pangilinan J."/>
            <person name="LaButti K."/>
            <person name="Hainaut M."/>
            <person name="Henrissat B."/>
            <person name="Grigoriev I.V."/>
            <person name="Spatafora J.W."/>
            <person name="Aime M.C."/>
        </authorList>
    </citation>
    <scope>NUCLEOTIDE SEQUENCE [LARGE SCALE GENOMIC DNA]</scope>
    <source>
        <strain evidence="1 2">MCA 4198</strain>
    </source>
</reference>